<protein>
    <submittedName>
        <fullName evidence="3">DNA-binding protein</fullName>
    </submittedName>
</protein>
<evidence type="ECO:0000313" key="3">
    <source>
        <dbReference type="EMBL" id="WOD18698.1"/>
    </source>
</evidence>
<feature type="domain" description="Antitoxin FitA-like ribbon-helix-helix" evidence="2">
    <location>
        <begin position="2"/>
        <end position="40"/>
    </location>
</feature>
<dbReference type="Pfam" id="PF22513">
    <property type="entry name" value="FitA-like_RHH"/>
    <property type="match status" value="1"/>
</dbReference>
<dbReference type="SUPFAM" id="SSF47598">
    <property type="entry name" value="Ribbon-helix-helix"/>
    <property type="match status" value="1"/>
</dbReference>
<dbReference type="GO" id="GO:0003677">
    <property type="term" value="F:DNA binding"/>
    <property type="evidence" value="ECO:0007669"/>
    <property type="project" value="UniProtKB-KW"/>
</dbReference>
<dbReference type="EMBL" id="CP136513">
    <property type="protein sequence ID" value="WOD18698.1"/>
    <property type="molecule type" value="Genomic_DNA"/>
</dbReference>
<evidence type="ECO:0000259" key="2">
    <source>
        <dbReference type="Pfam" id="PF22513"/>
    </source>
</evidence>
<dbReference type="InterPro" id="IPR053853">
    <property type="entry name" value="FitA-like_RHH"/>
</dbReference>
<dbReference type="RefSeq" id="WP_042320191.1">
    <property type="nucleotide sequence ID" value="NZ_CP136513.1"/>
</dbReference>
<proteinExistence type="predicted"/>
<organism evidence="3 4">
    <name type="scientific">Paraburkholderia kirstenboschensis</name>
    <dbReference type="NCBI Taxonomy" id="1245436"/>
    <lineage>
        <taxon>Bacteria</taxon>
        <taxon>Pseudomonadati</taxon>
        <taxon>Pseudomonadota</taxon>
        <taxon>Betaproteobacteria</taxon>
        <taxon>Burkholderiales</taxon>
        <taxon>Burkholderiaceae</taxon>
        <taxon>Paraburkholderia</taxon>
    </lineage>
</organism>
<keyword evidence="4" id="KW-1185">Reference proteome</keyword>
<sequence>MANLLLRNVDDQLVQSLRQRAAARGRSAEAEHREILAKALSASQRKTFAEALMSIPNVGVEADFARIQGWDGGSVSGREQGHQGGSQAGPRGQGRD</sequence>
<name>A0ABZ0ERI3_9BURK</name>
<dbReference type="Proteomes" id="UP001302652">
    <property type="component" value="Chromosome 1"/>
</dbReference>
<accession>A0ABZ0ERI3</accession>
<dbReference type="Gene3D" id="1.10.1220.10">
    <property type="entry name" value="Met repressor-like"/>
    <property type="match status" value="1"/>
</dbReference>
<evidence type="ECO:0000256" key="1">
    <source>
        <dbReference type="SAM" id="MobiDB-lite"/>
    </source>
</evidence>
<gene>
    <name evidence="3" type="ORF">RW095_39050</name>
</gene>
<reference evidence="3 4" key="1">
    <citation type="submission" date="2023-10" db="EMBL/GenBank/DDBJ databases">
        <title>Surface-active antibiotics is a multifunctional adaptation for post-fire microbes.</title>
        <authorList>
            <person name="Liu M.D."/>
            <person name="Du Y."/>
            <person name="Koupaei S.K."/>
            <person name="Kim N.R."/>
            <person name="Zhang W."/>
            <person name="Traxler M.F."/>
        </authorList>
    </citation>
    <scope>NUCLEOTIDE SEQUENCE [LARGE SCALE GENOMIC DNA]</scope>
    <source>
        <strain evidence="3 4">F3</strain>
    </source>
</reference>
<dbReference type="InterPro" id="IPR010985">
    <property type="entry name" value="Ribbon_hlx_hlx"/>
</dbReference>
<evidence type="ECO:0000313" key="4">
    <source>
        <dbReference type="Proteomes" id="UP001302652"/>
    </source>
</evidence>
<keyword evidence="3" id="KW-0238">DNA-binding</keyword>
<dbReference type="InterPro" id="IPR013321">
    <property type="entry name" value="Arc_rbn_hlx_hlx"/>
</dbReference>
<feature type="region of interest" description="Disordered" evidence="1">
    <location>
        <begin position="71"/>
        <end position="96"/>
    </location>
</feature>